<dbReference type="PANTHER" id="PTHR48107:SF7">
    <property type="entry name" value="RE15974P"/>
    <property type="match status" value="1"/>
</dbReference>
<dbReference type="PANTHER" id="PTHR48107">
    <property type="entry name" value="NADPH-DEPENDENT ALDEHYDE REDUCTASE-LIKE PROTEIN, CHLOROPLASTIC-RELATED"/>
    <property type="match status" value="1"/>
</dbReference>
<dbReference type="InterPro" id="IPR002347">
    <property type="entry name" value="SDR_fam"/>
</dbReference>
<dbReference type="InterPro" id="IPR020904">
    <property type="entry name" value="Sc_DH/Rdtase_CS"/>
</dbReference>
<comment type="similarity">
    <text evidence="1">Belongs to the short-chain dehydrogenases/reductases (SDR) family.</text>
</comment>
<keyword evidence="2" id="KW-0521">NADP</keyword>
<dbReference type="AlphaFoldDB" id="A0A6A6HVH9"/>
<evidence type="ECO:0000256" key="2">
    <source>
        <dbReference type="ARBA" id="ARBA00022857"/>
    </source>
</evidence>
<dbReference type="PRINTS" id="PR00080">
    <property type="entry name" value="SDRFAMILY"/>
</dbReference>
<organism evidence="5 6">
    <name type="scientific">Trematosphaeria pertusa</name>
    <dbReference type="NCBI Taxonomy" id="390896"/>
    <lineage>
        <taxon>Eukaryota</taxon>
        <taxon>Fungi</taxon>
        <taxon>Dikarya</taxon>
        <taxon>Ascomycota</taxon>
        <taxon>Pezizomycotina</taxon>
        <taxon>Dothideomycetes</taxon>
        <taxon>Pleosporomycetidae</taxon>
        <taxon>Pleosporales</taxon>
        <taxon>Massarineae</taxon>
        <taxon>Trematosphaeriaceae</taxon>
        <taxon>Trematosphaeria</taxon>
    </lineage>
</organism>
<protein>
    <submittedName>
        <fullName evidence="5">NAD(P)-binding protein</fullName>
    </submittedName>
</protein>
<proteinExistence type="inferred from homology"/>
<dbReference type="PROSITE" id="PS00061">
    <property type="entry name" value="ADH_SHORT"/>
    <property type="match status" value="1"/>
</dbReference>
<dbReference type="FunFam" id="3.40.50.720:FF:000374">
    <property type="entry name" value="3-oxoacyl-(Acyl-carrier-protein) reductase"/>
    <property type="match status" value="1"/>
</dbReference>
<gene>
    <name evidence="5" type="ORF">BU26DRAFT_524677</name>
</gene>
<evidence type="ECO:0000259" key="4">
    <source>
        <dbReference type="SMART" id="SM00822"/>
    </source>
</evidence>
<feature type="domain" description="Ketoreductase" evidence="4">
    <location>
        <begin position="10"/>
        <end position="193"/>
    </location>
</feature>
<dbReference type="InterPro" id="IPR036291">
    <property type="entry name" value="NAD(P)-bd_dom_sf"/>
</dbReference>
<evidence type="ECO:0000313" key="6">
    <source>
        <dbReference type="Proteomes" id="UP000800094"/>
    </source>
</evidence>
<sequence>MTSQLPLQGKVAIVTGSSRGIGAGLAFELARRGAKVTIVFTSPKSEASAKGVASRIAALKNGSEATIVQADLRQIEAPDKIVAATREAFGDNIDILVNNAGVLAAKTIAETTADDYAAIFDVNVRAPLLMTKAVVPYLRAPGRIINLSSVGAREAFESLAIYSASKAAVEGLTRGLAADLGHAGHTVNAVGPSPTESDMLGDVPSEFVERQLKETPVQHRCGTVDDIAQIVAWLSDESSRWVSGQTISASGGYLML</sequence>
<dbReference type="SUPFAM" id="SSF51735">
    <property type="entry name" value="NAD(P)-binding Rossmann-fold domains"/>
    <property type="match status" value="1"/>
</dbReference>
<dbReference type="InterPro" id="IPR057326">
    <property type="entry name" value="KR_dom"/>
</dbReference>
<keyword evidence="6" id="KW-1185">Reference proteome</keyword>
<keyword evidence="3" id="KW-0560">Oxidoreductase</keyword>
<dbReference type="Gene3D" id="3.40.50.720">
    <property type="entry name" value="NAD(P)-binding Rossmann-like Domain"/>
    <property type="match status" value="1"/>
</dbReference>
<evidence type="ECO:0000313" key="5">
    <source>
        <dbReference type="EMBL" id="KAF2242037.1"/>
    </source>
</evidence>
<accession>A0A6A6HVH9</accession>
<dbReference type="EMBL" id="ML987209">
    <property type="protein sequence ID" value="KAF2242037.1"/>
    <property type="molecule type" value="Genomic_DNA"/>
</dbReference>
<dbReference type="SMART" id="SM00822">
    <property type="entry name" value="PKS_KR"/>
    <property type="match status" value="1"/>
</dbReference>
<evidence type="ECO:0000256" key="1">
    <source>
        <dbReference type="ARBA" id="ARBA00006484"/>
    </source>
</evidence>
<dbReference type="RefSeq" id="XP_033677041.1">
    <property type="nucleotide sequence ID" value="XM_033830338.1"/>
</dbReference>
<dbReference type="PRINTS" id="PR00081">
    <property type="entry name" value="GDHRDH"/>
</dbReference>
<evidence type="ECO:0000256" key="3">
    <source>
        <dbReference type="ARBA" id="ARBA00023002"/>
    </source>
</evidence>
<dbReference type="OrthoDB" id="47007at2759"/>
<reference evidence="5" key="1">
    <citation type="journal article" date="2020" name="Stud. Mycol.">
        <title>101 Dothideomycetes genomes: a test case for predicting lifestyles and emergence of pathogens.</title>
        <authorList>
            <person name="Haridas S."/>
            <person name="Albert R."/>
            <person name="Binder M."/>
            <person name="Bloem J."/>
            <person name="Labutti K."/>
            <person name="Salamov A."/>
            <person name="Andreopoulos B."/>
            <person name="Baker S."/>
            <person name="Barry K."/>
            <person name="Bills G."/>
            <person name="Bluhm B."/>
            <person name="Cannon C."/>
            <person name="Castanera R."/>
            <person name="Culley D."/>
            <person name="Daum C."/>
            <person name="Ezra D."/>
            <person name="Gonzalez J."/>
            <person name="Henrissat B."/>
            <person name="Kuo A."/>
            <person name="Liang C."/>
            <person name="Lipzen A."/>
            <person name="Lutzoni F."/>
            <person name="Magnuson J."/>
            <person name="Mondo S."/>
            <person name="Nolan M."/>
            <person name="Ohm R."/>
            <person name="Pangilinan J."/>
            <person name="Park H.-J."/>
            <person name="Ramirez L."/>
            <person name="Alfaro M."/>
            <person name="Sun H."/>
            <person name="Tritt A."/>
            <person name="Yoshinaga Y."/>
            <person name="Zwiers L.-H."/>
            <person name="Turgeon B."/>
            <person name="Goodwin S."/>
            <person name="Spatafora J."/>
            <person name="Crous P."/>
            <person name="Grigoriev I."/>
        </authorList>
    </citation>
    <scope>NUCLEOTIDE SEQUENCE</scope>
    <source>
        <strain evidence="5">CBS 122368</strain>
    </source>
</reference>
<dbReference type="GeneID" id="54583668"/>
<dbReference type="Pfam" id="PF13561">
    <property type="entry name" value="adh_short_C2"/>
    <property type="match status" value="1"/>
</dbReference>
<name>A0A6A6HVH9_9PLEO</name>
<dbReference type="GO" id="GO:0016614">
    <property type="term" value="F:oxidoreductase activity, acting on CH-OH group of donors"/>
    <property type="evidence" value="ECO:0007669"/>
    <property type="project" value="UniProtKB-ARBA"/>
</dbReference>
<dbReference type="Proteomes" id="UP000800094">
    <property type="component" value="Unassembled WGS sequence"/>
</dbReference>